<dbReference type="EMBL" id="QGTR01000003">
    <property type="protein sequence ID" value="PWW00307.1"/>
    <property type="molecule type" value="Genomic_DNA"/>
</dbReference>
<evidence type="ECO:0000313" key="3">
    <source>
        <dbReference type="EMBL" id="PWW00307.1"/>
    </source>
</evidence>
<dbReference type="AlphaFoldDB" id="A0A317PMM8"/>
<dbReference type="PANTHER" id="PTHR13847:SF289">
    <property type="entry name" value="GLYCINE OXIDASE"/>
    <property type="match status" value="1"/>
</dbReference>
<evidence type="ECO:0000256" key="1">
    <source>
        <dbReference type="ARBA" id="ARBA00023002"/>
    </source>
</evidence>
<reference evidence="3 4" key="1">
    <citation type="submission" date="2018-05" db="EMBL/GenBank/DDBJ databases">
        <title>Genomic Encyclopedia of Type Strains, Phase IV (KMG-IV): sequencing the most valuable type-strain genomes for metagenomic binning, comparative biology and taxonomic classification.</title>
        <authorList>
            <person name="Goeker M."/>
        </authorList>
    </citation>
    <scope>NUCLEOTIDE SEQUENCE [LARGE SCALE GENOMIC DNA]</scope>
    <source>
        <strain evidence="3 4">DSM 16791</strain>
    </source>
</reference>
<dbReference type="Pfam" id="PF01266">
    <property type="entry name" value="DAO"/>
    <property type="match status" value="1"/>
</dbReference>
<keyword evidence="1" id="KW-0560">Oxidoreductase</keyword>
<keyword evidence="4" id="KW-1185">Reference proteome</keyword>
<feature type="domain" description="FAD dependent oxidoreductase" evidence="2">
    <location>
        <begin position="8"/>
        <end position="401"/>
    </location>
</feature>
<organism evidence="3 4">
    <name type="scientific">Hoeflea marina</name>
    <dbReference type="NCBI Taxonomy" id="274592"/>
    <lineage>
        <taxon>Bacteria</taxon>
        <taxon>Pseudomonadati</taxon>
        <taxon>Pseudomonadota</taxon>
        <taxon>Alphaproteobacteria</taxon>
        <taxon>Hyphomicrobiales</taxon>
        <taxon>Rhizobiaceae</taxon>
        <taxon>Hoeflea</taxon>
    </lineage>
</organism>
<dbReference type="InterPro" id="IPR036188">
    <property type="entry name" value="FAD/NAD-bd_sf"/>
</dbReference>
<evidence type="ECO:0000259" key="2">
    <source>
        <dbReference type="Pfam" id="PF01266"/>
    </source>
</evidence>
<name>A0A317PMM8_9HYPH</name>
<dbReference type="RefSeq" id="WP_110032538.1">
    <property type="nucleotide sequence ID" value="NZ_QGTR01000003.1"/>
</dbReference>
<evidence type="ECO:0000313" key="4">
    <source>
        <dbReference type="Proteomes" id="UP000246352"/>
    </source>
</evidence>
<dbReference type="PANTHER" id="PTHR13847">
    <property type="entry name" value="SARCOSINE DEHYDROGENASE-RELATED"/>
    <property type="match status" value="1"/>
</dbReference>
<dbReference type="Proteomes" id="UP000246352">
    <property type="component" value="Unassembled WGS sequence"/>
</dbReference>
<dbReference type="Gene3D" id="3.50.50.60">
    <property type="entry name" value="FAD/NAD(P)-binding domain"/>
    <property type="match status" value="2"/>
</dbReference>
<proteinExistence type="predicted"/>
<dbReference type="SUPFAM" id="SSF54373">
    <property type="entry name" value="FAD-linked reductases, C-terminal domain"/>
    <property type="match status" value="1"/>
</dbReference>
<gene>
    <name evidence="3" type="ORF">DFR52_103510</name>
</gene>
<dbReference type="GO" id="GO:0016491">
    <property type="term" value="F:oxidoreductase activity"/>
    <property type="evidence" value="ECO:0007669"/>
    <property type="project" value="UniProtKB-KW"/>
</dbReference>
<protein>
    <submittedName>
        <fullName evidence="3">Glycine/D-amino acid oxidase-like deaminating enzyme</fullName>
    </submittedName>
</protein>
<dbReference type="Gene3D" id="3.30.9.10">
    <property type="entry name" value="D-Amino Acid Oxidase, subunit A, domain 2"/>
    <property type="match status" value="1"/>
</dbReference>
<dbReference type="SUPFAM" id="SSF51905">
    <property type="entry name" value="FAD/NAD(P)-binding domain"/>
    <property type="match status" value="1"/>
</dbReference>
<dbReference type="OrthoDB" id="9805337at2"/>
<dbReference type="GO" id="GO:0005737">
    <property type="term" value="C:cytoplasm"/>
    <property type="evidence" value="ECO:0007669"/>
    <property type="project" value="TreeGrafter"/>
</dbReference>
<sequence>MLAPAPRKVTIIGAGIVGLATALTLQSEGHDVTLIDPRPPGSATSFGNAGAIVSGGVVPTATPGLWKRVPTMLLDPMSPLRIRWSYLPRLAPWLIRFLDSGREHNALRISRELSTLTAGCLEAHHRLADLAGARHILKPVGWLKVYRDEDAYAGTAYDRGLMDLAGVSYQHLEADELHQLEPGISRDFTVGLFQPDAAFVSTPYALSQALFSAFTERGGVFHQEAVRRFDFGDDGQPSAVVTTHAIHPLDTLVIAAGAWSKELARQLGSTVSLDTERGYHLSFARTEAGPVLNRPTVFGGPQFVLSPMADGIRLNAGVELAGLDAEPDFTRIKALVPLARKCLPGLSGEITREWMGYRPSTPDSKPVIGRSPVHANVLYAFGHGHMGLGLSAITGRLIADLVAGRESRIQLAPFAVDRF</sequence>
<accession>A0A317PMM8</accession>
<comment type="caution">
    <text evidence="3">The sequence shown here is derived from an EMBL/GenBank/DDBJ whole genome shotgun (WGS) entry which is preliminary data.</text>
</comment>
<dbReference type="InterPro" id="IPR006076">
    <property type="entry name" value="FAD-dep_OxRdtase"/>
</dbReference>